<evidence type="ECO:0000256" key="2">
    <source>
        <dbReference type="ARBA" id="ARBA00004613"/>
    </source>
</evidence>
<feature type="repeat" description="ANK" evidence="12">
    <location>
        <begin position="1272"/>
        <end position="1296"/>
    </location>
</feature>
<name>A0A4Y2II60_ARAVE</name>
<dbReference type="SUPFAM" id="SSF48403">
    <property type="entry name" value="Ankyrin repeat"/>
    <property type="match status" value="4"/>
</dbReference>
<dbReference type="Gene3D" id="1.25.40.20">
    <property type="entry name" value="Ankyrin repeat-containing domain"/>
    <property type="match status" value="8"/>
</dbReference>
<feature type="repeat" description="ANK" evidence="12">
    <location>
        <begin position="1111"/>
        <end position="1143"/>
    </location>
</feature>
<dbReference type="SUPFAM" id="SSF48452">
    <property type="entry name" value="TPR-like"/>
    <property type="match status" value="1"/>
</dbReference>
<evidence type="ECO:0000313" key="13">
    <source>
        <dbReference type="EMBL" id="GBM77457.1"/>
    </source>
</evidence>
<feature type="repeat" description="ANK" evidence="12">
    <location>
        <begin position="1754"/>
        <end position="1786"/>
    </location>
</feature>
<dbReference type="GO" id="GO:0044218">
    <property type="term" value="C:other organism cell membrane"/>
    <property type="evidence" value="ECO:0007669"/>
    <property type="project" value="UniProtKB-KW"/>
</dbReference>
<evidence type="ECO:0000256" key="5">
    <source>
        <dbReference type="ARBA" id="ARBA00022537"/>
    </source>
</evidence>
<evidence type="ECO:0000256" key="1">
    <source>
        <dbReference type="ARBA" id="ARBA00004175"/>
    </source>
</evidence>
<dbReference type="Pfam" id="PF00023">
    <property type="entry name" value="Ank"/>
    <property type="match status" value="1"/>
</dbReference>
<dbReference type="PANTHER" id="PTHR24123">
    <property type="entry name" value="ANKYRIN REPEAT-CONTAINING"/>
    <property type="match status" value="1"/>
</dbReference>
<keyword evidence="7" id="KW-0528">Neurotoxin</keyword>
<dbReference type="Pfam" id="PF13637">
    <property type="entry name" value="Ank_4"/>
    <property type="match status" value="1"/>
</dbReference>
<dbReference type="SMART" id="SM00248">
    <property type="entry name" value="ANK"/>
    <property type="match status" value="26"/>
</dbReference>
<evidence type="ECO:0000256" key="7">
    <source>
        <dbReference type="ARBA" id="ARBA00022699"/>
    </source>
</evidence>
<keyword evidence="10 12" id="KW-0040">ANK repeat</keyword>
<dbReference type="PROSITE" id="PS50088">
    <property type="entry name" value="ANK_REPEAT"/>
    <property type="match status" value="15"/>
</dbReference>
<dbReference type="OrthoDB" id="771227at2759"/>
<feature type="repeat" description="ANK" evidence="12">
    <location>
        <begin position="1885"/>
        <end position="1917"/>
    </location>
</feature>
<dbReference type="Proteomes" id="UP000499080">
    <property type="component" value="Unassembled WGS sequence"/>
</dbReference>
<proteinExistence type="predicted"/>
<organism evidence="13 14">
    <name type="scientific">Araneus ventricosus</name>
    <name type="common">Orbweaver spider</name>
    <name type="synonym">Epeira ventricosa</name>
    <dbReference type="NCBI Taxonomy" id="182803"/>
    <lineage>
        <taxon>Eukaryota</taxon>
        <taxon>Metazoa</taxon>
        <taxon>Ecdysozoa</taxon>
        <taxon>Arthropoda</taxon>
        <taxon>Chelicerata</taxon>
        <taxon>Arachnida</taxon>
        <taxon>Araneae</taxon>
        <taxon>Araneomorphae</taxon>
        <taxon>Entelegynae</taxon>
        <taxon>Araneoidea</taxon>
        <taxon>Araneidae</taxon>
        <taxon>Araneus</taxon>
    </lineage>
</organism>
<dbReference type="InterPro" id="IPR051165">
    <property type="entry name" value="Multifunctional_ANK_Repeat"/>
</dbReference>
<dbReference type="Gene3D" id="1.25.40.10">
    <property type="entry name" value="Tetratricopeptide repeat domain"/>
    <property type="match status" value="2"/>
</dbReference>
<reference evidence="13 14" key="1">
    <citation type="journal article" date="2019" name="Sci. Rep.">
        <title>Orb-weaving spider Araneus ventricosus genome elucidates the spidroin gene catalogue.</title>
        <authorList>
            <person name="Kono N."/>
            <person name="Nakamura H."/>
            <person name="Ohtoshi R."/>
            <person name="Moran D.A.P."/>
            <person name="Shinohara A."/>
            <person name="Yoshida Y."/>
            <person name="Fujiwara M."/>
            <person name="Mori M."/>
            <person name="Tomita M."/>
            <person name="Arakawa K."/>
        </authorList>
    </citation>
    <scope>NUCLEOTIDE SEQUENCE [LARGE SCALE GENOMIC DNA]</scope>
</reference>
<dbReference type="PANTHER" id="PTHR24123:SF138">
    <property type="entry name" value="NACHT DOMAIN-CONTAINING PROTEIN"/>
    <property type="match status" value="1"/>
</dbReference>
<comment type="caution">
    <text evidence="13">The sequence shown here is derived from an EMBL/GenBank/DDBJ whole genome shotgun (WGS) entry which is preliminary data.</text>
</comment>
<dbReference type="PRINTS" id="PR01415">
    <property type="entry name" value="ANKYRIN"/>
</dbReference>
<feature type="repeat" description="ANK" evidence="12">
    <location>
        <begin position="1621"/>
        <end position="1653"/>
    </location>
</feature>
<evidence type="ECO:0000256" key="9">
    <source>
        <dbReference type="ARBA" id="ARBA00023028"/>
    </source>
</evidence>
<feature type="repeat" description="ANK" evidence="12">
    <location>
        <begin position="1590"/>
        <end position="1622"/>
    </location>
</feature>
<dbReference type="Pfam" id="PF13374">
    <property type="entry name" value="TPR_10"/>
    <property type="match status" value="2"/>
</dbReference>
<dbReference type="EMBL" id="BGPR01002691">
    <property type="protein sequence ID" value="GBM77457.1"/>
    <property type="molecule type" value="Genomic_DNA"/>
</dbReference>
<dbReference type="InterPro" id="IPR002110">
    <property type="entry name" value="Ankyrin_rpt"/>
</dbReference>
<dbReference type="Pfam" id="PF13606">
    <property type="entry name" value="Ank_3"/>
    <property type="match status" value="1"/>
</dbReference>
<keyword evidence="14" id="KW-1185">Reference proteome</keyword>
<feature type="repeat" description="ANK" evidence="12">
    <location>
        <begin position="1078"/>
        <end position="1110"/>
    </location>
</feature>
<keyword evidence="8" id="KW-0677">Repeat</keyword>
<dbReference type="InterPro" id="IPR036770">
    <property type="entry name" value="Ankyrin_rpt-contain_sf"/>
</dbReference>
<dbReference type="GO" id="GO:0006887">
    <property type="term" value="P:exocytosis"/>
    <property type="evidence" value="ECO:0007669"/>
    <property type="project" value="UniProtKB-KW"/>
</dbReference>
<feature type="repeat" description="ANK" evidence="12">
    <location>
        <begin position="1144"/>
        <end position="1176"/>
    </location>
</feature>
<evidence type="ECO:0000256" key="12">
    <source>
        <dbReference type="PROSITE-ProRule" id="PRU00023"/>
    </source>
</evidence>
<evidence type="ECO:0000256" key="3">
    <source>
        <dbReference type="ARBA" id="ARBA00022483"/>
    </source>
</evidence>
<feature type="repeat" description="ANK" evidence="12">
    <location>
        <begin position="1555"/>
        <end position="1587"/>
    </location>
</feature>
<evidence type="ECO:0000256" key="4">
    <source>
        <dbReference type="ARBA" id="ARBA00022525"/>
    </source>
</evidence>
<dbReference type="GO" id="GO:0005576">
    <property type="term" value="C:extracellular region"/>
    <property type="evidence" value="ECO:0007669"/>
    <property type="project" value="UniProtKB-SubCell"/>
</dbReference>
<feature type="repeat" description="ANK" evidence="12">
    <location>
        <begin position="1787"/>
        <end position="1819"/>
    </location>
</feature>
<evidence type="ECO:0000256" key="11">
    <source>
        <dbReference type="ARBA" id="ARBA00023298"/>
    </source>
</evidence>
<evidence type="ECO:0000256" key="8">
    <source>
        <dbReference type="ARBA" id="ARBA00022737"/>
    </source>
</evidence>
<evidence type="ECO:0000256" key="10">
    <source>
        <dbReference type="ARBA" id="ARBA00023043"/>
    </source>
</evidence>
<comment type="subcellular location">
    <subcellularLocation>
        <location evidence="2">Secreted</location>
    </subcellularLocation>
    <subcellularLocation>
        <location evidence="1">Target cell membrane</location>
    </subcellularLocation>
</comment>
<feature type="repeat" description="ANK" evidence="12">
    <location>
        <begin position="1342"/>
        <end position="1374"/>
    </location>
</feature>
<feature type="repeat" description="ANK" evidence="12">
    <location>
        <begin position="979"/>
        <end position="1011"/>
    </location>
</feature>
<keyword evidence="11" id="KW-0472">Membrane</keyword>
<dbReference type="InterPro" id="IPR011990">
    <property type="entry name" value="TPR-like_helical_dom_sf"/>
</dbReference>
<gene>
    <name evidence="13" type="primary">ANK3_4</name>
    <name evidence="13" type="ORF">AVEN_141837_1</name>
</gene>
<dbReference type="PROSITE" id="PS50297">
    <property type="entry name" value="ANK_REP_REGION"/>
    <property type="match status" value="11"/>
</dbReference>
<accession>A0A4Y2II60</accession>
<evidence type="ECO:0000313" key="14">
    <source>
        <dbReference type="Proteomes" id="UP000499080"/>
    </source>
</evidence>
<keyword evidence="11" id="KW-1053">Target membrane</keyword>
<evidence type="ECO:0000256" key="6">
    <source>
        <dbReference type="ARBA" id="ARBA00022656"/>
    </source>
</evidence>
<keyword evidence="3" id="KW-0268">Exocytosis</keyword>
<dbReference type="GO" id="GO:0090729">
    <property type="term" value="F:toxin activity"/>
    <property type="evidence" value="ECO:0007669"/>
    <property type="project" value="UniProtKB-KW"/>
</dbReference>
<keyword evidence="4" id="KW-0964">Secreted</keyword>
<protein>
    <submittedName>
        <fullName evidence="13">Ankyrin-3</fullName>
    </submittedName>
</protein>
<feature type="repeat" description="ANK" evidence="12">
    <location>
        <begin position="1240"/>
        <end position="1272"/>
    </location>
</feature>
<keyword evidence="6" id="KW-0800">Toxin</keyword>
<feature type="repeat" description="ANK" evidence="12">
    <location>
        <begin position="1688"/>
        <end position="1720"/>
    </location>
</feature>
<sequence>MKCHNAIYYAIRSNKPGILEILIDKWMNDFFKRNSELDDLLSKAFKDLTIRNVSISKDMKTYVKSKLVDLRFFEETEDSTQNQSRKTQNRLGIKANSKSGSRNYIQNLRDLTILRIDCVLENITYLRENYSNLEPNEQFLLSLKYIAKNIHMLESSMTCKGIFPCKQIEFCSIIFIRSCQSCFQQYPLYHFVINKDRLLTHLEKFSQILIKLKDKVKLVSKIKKGKLFVGEISGIENITNFKELYDDFTQIRDLHSLEKIKSSIDLAMSANIIEKCDQLVIVRALQVIGECMKDTEDSHNLSEDTYKLLLSSLPGNMKEIVNTLRNSLSHDESLSMRSRIEMSEQTFLKRIQSDVSEMNLAITDIIRRKKAKIIGKILSKMRDCKDIDAMKLFLKKYHISAISLQKELLEAQNLNLGSIEQLENLVLELEREVKNQINEAVKLFLRIQDIVQSTCNENALNESNSFDYFKSYIPVDPMELLKIDSDFCSVTSISPQTEIESTNHGIKFNTRFNIPKNIEKYREILIKIRKKYGLLTVLCFHKKMNNFVDYSDIPQCISELQRGLEAIPIKVEEIKQFERLIMNLKNDCDQKATRAEEMFQKFHSLIQREKNYSKRTQNTFCDYLKKLITIIQFDNEECSHAFETPMLDFQEAFEALPIPSFSMTFSTAFQNVTSELVRDNFARGINFLTLLGEIHKFIEFRLGKIKWIEEFEQMLESHKKQNPLKFPKNGPELNDQMKDLLPSKLSLLENIINDYHANKLSFEKSLSSQKELKLLSVMEMIMLDLMTILGCLPNRLTHNVFFLDSDYPVVNSRNLRNHLAHGNALVNIVLGYGSTDVLLNGEKMIKHDLLKSDRQIGKRVKNDPQKLKISLDEDLSAVKVQSEFFAALTAGNMGKVKYCISKGADMFGKDLRSQTSLHFSAKGSSLEIVMFVLTFNLDVSAVDINFQTALHVASFNGKLPIVEFLIEELNASVYKRDVNGRTPLHLASINGHTDIVKCLLKHGAEIACKDIFGNAALHYAVMQSHINIANILLGKETNTYINKTFFGVSALHLASEVGHESLVSTLLEKIDVNFKSSSHFVPLHYAARGGHADVVQFLINKGAEINARNLQGNTPLHIAAEKGHNAVVAILLQYGADINAANLNGLTALSFAAKGGFTTVSKLLLKKGMIVDDVKNSFWTSLNLAAKIGSYFLVKSKLLLGKTVTVDRIKSSLYCPIILAAKFGHHELVEMLFHKCDTSSKISALHWAALKGHLSIVQLLVNNGINVECEDNSCTALHLAACEGHTDVVNFLISKGYVEKVNSKISRKELEKNPSHGVQDSWGTAILFTSSSTDFDDVSQFSGTTALHLSAFRKHKDIVRSLLKIQADVNIKDDIGSTPLEIMISNGMAYILVEECISINFAGSGDSGSLELGAAHGDLLFVKYCIQKDCDKDASYTPFIRLFSLLFKSNTMALDAKNKALAAAVYHGHEEIVNYLIDSEANVNAEIPGGFTPLDIAVEAKRKKIVSILIDDKKAEISSEKERKYVLSAIKSGHEDLVEYFLTRNPANSTSRPECSEFPLHTAVQYGHLNIVKKLLELEKRDDINDKNENTVTPLQLASLHGHCEITRLLLSNGADPNRPDHFPPLLLAVTNGDYEMIEILIKAGANITQPDAEGYSPIESAIKCESLDIMETLLKHSKIDINLKGLEGRTLLHHAAVSGSLEIVKRLVEKGAAINGRDSAGAKPIHVAAREGHQDIVEYFLTEGLDIDDRGENGCSLLHYAAAGNQSEICKFFLKNCLNVNVVDAHGCTALHIAAQLGNSDVLHNLLHYGAYYDFRNERNETPLDVAKVSIFEPTSKFPIVASLTFISSLFSAVEKNDLSKVESSLNEGLKFTEFGYANVKNAKNISPIQYAAEEGYEEIVDLLLKYNAIPNERQINGGKPLHCADKFSHPRILNTSIRAVTMLDAEYNSKKSPEIYATERNIIELSNLLKTKLSEIQNGENLISDNSKTSGNFETGKAVMKARNSCGGTLTAKAVINDHPEAKSMKFLFQPDVNIHYQRANWLYEKGQFEESLHYYKIILQKRIAIFGEIDPGVLDIQEVVCEILIQQVKYEEAESLTERIYNIRKEILGDWNKDTLRAMRLKASVLANKGRKKEALKMLEGVFKKQKAVLGSDHAETLRTQIDIIELMCEEETESANMTKTLNMCLETVEKLNKFHVFTHFILQLKVKIAQQLFNLRMLPEALDIFKDVLEIQKEIFGLYHSQTSDTLFQTARTLFAMGEEDALKAFRETLDIRHRVLGPNNEKTLDSRYWVANALYSQRMFLEAFEFYKADLEARTAILGANHPDILETQEKIDSILSQVIS</sequence>
<keyword evidence="9" id="KW-0638">Presynaptic neurotoxin</keyword>
<dbReference type="Pfam" id="PF12796">
    <property type="entry name" value="Ank_2"/>
    <property type="match status" value="7"/>
</dbReference>
<keyword evidence="5" id="KW-1052">Target cell membrane</keyword>
<feature type="repeat" description="ANK" evidence="12">
    <location>
        <begin position="1721"/>
        <end position="1753"/>
    </location>
</feature>
<dbReference type="GO" id="GO:0044231">
    <property type="term" value="C:host cell presynaptic membrane"/>
    <property type="evidence" value="ECO:0007669"/>
    <property type="project" value="UniProtKB-KW"/>
</dbReference>